<accession>A0A0E3QWI0</accession>
<dbReference type="EMBL" id="CP009528">
    <property type="protein sequence ID" value="AKB55043.1"/>
    <property type="molecule type" value="Genomic_DNA"/>
</dbReference>
<dbReference type="Proteomes" id="UP000033033">
    <property type="component" value="Chromosome"/>
</dbReference>
<keyword evidence="2" id="KW-1185">Reference proteome</keyword>
<dbReference type="AlphaFoldDB" id="A0A0E3QWI0"/>
<dbReference type="KEGG" id="mby:MSBRM_2045"/>
<organism evidence="1 2">
    <name type="scientific">Methanosarcina barkeri MS</name>
    <dbReference type="NCBI Taxonomy" id="1434108"/>
    <lineage>
        <taxon>Archaea</taxon>
        <taxon>Methanobacteriati</taxon>
        <taxon>Methanobacteriota</taxon>
        <taxon>Stenosarchaea group</taxon>
        <taxon>Methanomicrobia</taxon>
        <taxon>Methanosarcinales</taxon>
        <taxon>Methanosarcinaceae</taxon>
        <taxon>Methanosarcina</taxon>
    </lineage>
</organism>
<evidence type="ECO:0000313" key="1">
    <source>
        <dbReference type="EMBL" id="AKB55043.1"/>
    </source>
</evidence>
<proteinExistence type="predicted"/>
<dbReference type="PATRIC" id="fig|1434108.4.peg.2606"/>
<evidence type="ECO:0000313" key="2">
    <source>
        <dbReference type="Proteomes" id="UP000033033"/>
    </source>
</evidence>
<reference evidence="1 2" key="1">
    <citation type="submission" date="2014-07" db="EMBL/GenBank/DDBJ databases">
        <title>Methanogenic archaea and the global carbon cycle.</title>
        <authorList>
            <person name="Henriksen J.R."/>
            <person name="Luke J."/>
            <person name="Reinhart S."/>
            <person name="Benedict M.N."/>
            <person name="Youngblut N.D."/>
            <person name="Metcalf M.E."/>
            <person name="Whitaker R.J."/>
            <person name="Metcalf W.W."/>
        </authorList>
    </citation>
    <scope>NUCLEOTIDE SEQUENCE [LARGE SCALE GENOMIC DNA]</scope>
    <source>
        <strain evidence="1 2">MS</strain>
    </source>
</reference>
<dbReference type="STRING" id="1434108.MSBRM_2045"/>
<sequence>MQVKTEEPGGNFILRARYDWKAGVIDRVIIKEKSQAECTLVLRKTILLEDIENEILLECSEFLRQYGIVSGVTVLSEAMSGCTWMLKKPFLEWTRQSSYGNNY</sequence>
<name>A0A0E3QWI0_METBA</name>
<dbReference type="HOGENOM" id="CLU_2257337_0_0_2"/>
<gene>
    <name evidence="1" type="ORF">MSBRM_2045</name>
</gene>
<protein>
    <submittedName>
        <fullName evidence="1">Uncharacterized protein</fullName>
    </submittedName>
</protein>